<keyword evidence="4" id="KW-1185">Reference proteome</keyword>
<accession>A0AAV1J5H6</accession>
<gene>
    <name evidence="3" type="ORF">LNINA_LOCUS4464</name>
</gene>
<evidence type="ECO:0000256" key="1">
    <source>
        <dbReference type="PROSITE-ProRule" id="PRU00042"/>
    </source>
</evidence>
<dbReference type="InterPro" id="IPR013087">
    <property type="entry name" value="Znf_C2H2_type"/>
</dbReference>
<keyword evidence="1" id="KW-0862">Zinc</keyword>
<feature type="domain" description="C2H2-type" evidence="2">
    <location>
        <begin position="309"/>
        <end position="336"/>
    </location>
</feature>
<reference evidence="3 4" key="1">
    <citation type="submission" date="2023-11" db="EMBL/GenBank/DDBJ databases">
        <authorList>
            <person name="Okamura Y."/>
        </authorList>
    </citation>
    <scope>NUCLEOTIDE SEQUENCE [LARGE SCALE GENOMIC DNA]</scope>
</reference>
<protein>
    <recommendedName>
        <fullName evidence="2">C2H2-type domain-containing protein</fullName>
    </recommendedName>
</protein>
<evidence type="ECO:0000313" key="4">
    <source>
        <dbReference type="Proteomes" id="UP001497472"/>
    </source>
</evidence>
<evidence type="ECO:0000259" key="2">
    <source>
        <dbReference type="PROSITE" id="PS50157"/>
    </source>
</evidence>
<dbReference type="GO" id="GO:0008270">
    <property type="term" value="F:zinc ion binding"/>
    <property type="evidence" value="ECO:0007669"/>
    <property type="project" value="UniProtKB-KW"/>
</dbReference>
<proteinExistence type="predicted"/>
<name>A0AAV1J5H6_9NEOP</name>
<dbReference type="EMBL" id="CAVLEF010000006">
    <property type="protein sequence ID" value="CAK1544743.1"/>
    <property type="molecule type" value="Genomic_DNA"/>
</dbReference>
<organism evidence="3 4">
    <name type="scientific">Leptosia nina</name>
    <dbReference type="NCBI Taxonomy" id="320188"/>
    <lineage>
        <taxon>Eukaryota</taxon>
        <taxon>Metazoa</taxon>
        <taxon>Ecdysozoa</taxon>
        <taxon>Arthropoda</taxon>
        <taxon>Hexapoda</taxon>
        <taxon>Insecta</taxon>
        <taxon>Pterygota</taxon>
        <taxon>Neoptera</taxon>
        <taxon>Endopterygota</taxon>
        <taxon>Lepidoptera</taxon>
        <taxon>Glossata</taxon>
        <taxon>Ditrysia</taxon>
        <taxon>Papilionoidea</taxon>
        <taxon>Pieridae</taxon>
        <taxon>Pierinae</taxon>
        <taxon>Leptosia</taxon>
    </lineage>
</organism>
<comment type="caution">
    <text evidence="3">The sequence shown here is derived from an EMBL/GenBank/DDBJ whole genome shotgun (WGS) entry which is preliminary data.</text>
</comment>
<dbReference type="PROSITE" id="PS00028">
    <property type="entry name" value="ZINC_FINGER_C2H2_1"/>
    <property type="match status" value="1"/>
</dbReference>
<dbReference type="Proteomes" id="UP001497472">
    <property type="component" value="Unassembled WGS sequence"/>
</dbReference>
<dbReference type="AlphaFoldDB" id="A0AAV1J5H6"/>
<sequence length="721" mass="80974">MNTPNENNILTSCQYTPVYIIENPGADTGTPISTTTSSFKTQASNLKAFYESSGKLENNLLQSTETTGSQVSKKDNGNNLKLANFLLPKNNVKLKTVYEHQSAPFNKIILKPMYVANTISTSNQTPVSAPKFDVCSKIVRLKDIPTSTQRNRKILPKIIPKDELVNPAKTSVQIVKLGETYHCLNKLNDDQVKVVNKALKIFNGPKNTPKEPTYEATPDTQMVYKVLLPKDVSGFKKSKVIIKPKKPEFKKEISKRQEKKEIVVPETKEPETDILEEKVTRSGRKVKLPKNILPEETLQKPKKKSGTIVTCFQCSLEFNSLYRLQRHYELHPTHIPTQIHTDLFNCLLAIIKTGSEENRAHIFLQQLEQLIAKIKSVIPCLVKNNNLNGKLSTISEDIGILLGISPGEYNLNADALSCVKDNNGHCEHNPPPLTSCLEQVDNASEAVSLQTDPCIDMNSTELWPTVNKRSECHSTPEYNSAKKIKLGDSELPVILDDDDIDAFFSNNLKTDILENKTTSDETQISDQLKDTTINQNAPKTYVKFHSAHFDIRSSPIKPSSTEFTKFQINPEKLPKFDIQEIRPLLPQVDEEKKVVDHKINENNTQNGTNHLFPSKDSSELNLDTFKEWPLNYLVNTNTDSYNIKGGILSDATEPSASIEPTLIHIKDHQLPEIANRAPENSLIELPLVNHESVLNLLSYPETSISNNSIEFPIDLFTFNNA</sequence>
<keyword evidence="1" id="KW-0479">Metal-binding</keyword>
<keyword evidence="1" id="KW-0863">Zinc-finger</keyword>
<dbReference type="PROSITE" id="PS50157">
    <property type="entry name" value="ZINC_FINGER_C2H2_2"/>
    <property type="match status" value="1"/>
</dbReference>
<evidence type="ECO:0000313" key="3">
    <source>
        <dbReference type="EMBL" id="CAK1544743.1"/>
    </source>
</evidence>